<dbReference type="AlphaFoldDB" id="A0AAJ8C206"/>
<proteinExistence type="predicted"/>
<organism evidence="1">
    <name type="scientific">Aspergillus niger</name>
    <dbReference type="NCBI Taxonomy" id="5061"/>
    <lineage>
        <taxon>Eukaryota</taxon>
        <taxon>Fungi</taxon>
        <taxon>Dikarya</taxon>
        <taxon>Ascomycota</taxon>
        <taxon>Pezizomycotina</taxon>
        <taxon>Eurotiomycetes</taxon>
        <taxon>Eurotiomycetidae</taxon>
        <taxon>Eurotiales</taxon>
        <taxon>Aspergillaceae</taxon>
        <taxon>Aspergillus</taxon>
        <taxon>Aspergillus subgen. Circumdati</taxon>
    </lineage>
</organism>
<gene>
    <name evidence="1" type="ORF">An09g06080</name>
</gene>
<reference evidence="1" key="2">
    <citation type="submission" date="2025-08" db="UniProtKB">
        <authorList>
            <consortium name="RefSeq"/>
        </authorList>
    </citation>
    <scope>IDENTIFICATION</scope>
</reference>
<dbReference type="RefSeq" id="XP_059606701.1">
    <property type="nucleotide sequence ID" value="XM_059749873.1"/>
</dbReference>
<dbReference type="VEuPathDB" id="FungiDB:An09g06080"/>
<reference evidence="1" key="1">
    <citation type="submission" date="2025-02" db="EMBL/GenBank/DDBJ databases">
        <authorList>
            <consortium name="NCBI Genome Project"/>
        </authorList>
    </citation>
    <scope>NUCLEOTIDE SEQUENCE</scope>
</reference>
<dbReference type="GeneID" id="84592080"/>
<protein>
    <submittedName>
        <fullName evidence="1">Uncharacterized protein</fullName>
    </submittedName>
</protein>
<sequence length="188" mass="20507">MAPMTFHNTKYEWMHFSTATQLIKINRSLLGTLCKDLQGITTFADSNRNACEKIVSGIYWSTGPLVANMSLALPLPFRAMIVTASLSVPEYKPKFCQTSMSGMNLAITDMDEATSVSGDCMPIFGLDETECGQVIDTNLSSIAHFLKWTNGQARHDVARLDKVAGSVLWLISGTSLYVTGVMISVNAV</sequence>
<accession>A0AAJ8C206</accession>
<evidence type="ECO:0000313" key="1">
    <source>
        <dbReference type="RefSeq" id="XP_059606701.1"/>
    </source>
</evidence>
<dbReference type="KEGG" id="ang:An09g06080"/>
<name>A0AAJ8C206_ASPNG</name>